<keyword evidence="7" id="KW-0040">ANK repeat</keyword>
<keyword evidence="4" id="KW-0528">Neurotoxin</keyword>
<dbReference type="SMART" id="SM00248">
    <property type="entry name" value="ANK"/>
    <property type="match status" value="5"/>
</dbReference>
<proteinExistence type="predicted"/>
<protein>
    <submittedName>
        <fullName evidence="10">SH3 and multiple ankyrin repeat domains protein 3</fullName>
    </submittedName>
</protein>
<evidence type="ECO:0000256" key="8">
    <source>
        <dbReference type="SAM" id="MobiDB-lite"/>
    </source>
</evidence>
<keyword evidence="3" id="KW-1052">Target cell membrane</keyword>
<dbReference type="GO" id="GO:0045211">
    <property type="term" value="C:postsynaptic membrane"/>
    <property type="evidence" value="ECO:0007669"/>
    <property type="project" value="TreeGrafter"/>
</dbReference>
<dbReference type="Pfam" id="PF12796">
    <property type="entry name" value="Ank_2"/>
    <property type="match status" value="2"/>
</dbReference>
<dbReference type="EMBL" id="KK114958">
    <property type="protein sequence ID" value="KFM63783.1"/>
    <property type="molecule type" value="Genomic_DNA"/>
</dbReference>
<dbReference type="Proteomes" id="UP000054359">
    <property type="component" value="Unassembled WGS sequence"/>
</dbReference>
<dbReference type="GO" id="GO:0044231">
    <property type="term" value="C:host cell presynaptic membrane"/>
    <property type="evidence" value="ECO:0007669"/>
    <property type="project" value="UniProtKB-KW"/>
</dbReference>
<evidence type="ECO:0000256" key="2">
    <source>
        <dbReference type="ARBA" id="ARBA00022483"/>
    </source>
</evidence>
<dbReference type="PANTHER" id="PTHR24135">
    <property type="entry name" value="SH3 AND MULTIPLE ANKYRIN REPEAT DOMAINS PROTEIN"/>
    <property type="match status" value="1"/>
</dbReference>
<dbReference type="AlphaFoldDB" id="A0A087TF94"/>
<evidence type="ECO:0000256" key="5">
    <source>
        <dbReference type="ARBA" id="ARBA00023028"/>
    </source>
</evidence>
<evidence type="ECO:0000313" key="10">
    <source>
        <dbReference type="EMBL" id="KFM63783.1"/>
    </source>
</evidence>
<dbReference type="PROSITE" id="PS50297">
    <property type="entry name" value="ANK_REP_REGION"/>
    <property type="match status" value="3"/>
</dbReference>
<gene>
    <name evidence="10" type="ORF">X975_17867</name>
</gene>
<feature type="repeat" description="ANK" evidence="7">
    <location>
        <begin position="290"/>
        <end position="322"/>
    </location>
</feature>
<dbReference type="OMA" id="VCLQPYE"/>
<dbReference type="Gene3D" id="1.25.40.20">
    <property type="entry name" value="Ankyrin repeat-containing domain"/>
    <property type="match status" value="2"/>
</dbReference>
<evidence type="ECO:0000256" key="1">
    <source>
        <dbReference type="ARBA" id="ARBA00004175"/>
    </source>
</evidence>
<feature type="repeat" description="ANK" evidence="7">
    <location>
        <begin position="190"/>
        <end position="222"/>
    </location>
</feature>
<dbReference type="GO" id="GO:0014069">
    <property type="term" value="C:postsynaptic density"/>
    <property type="evidence" value="ECO:0007669"/>
    <property type="project" value="TreeGrafter"/>
</dbReference>
<dbReference type="GO" id="GO:0030160">
    <property type="term" value="F:synaptic receptor adaptor activity"/>
    <property type="evidence" value="ECO:0007669"/>
    <property type="project" value="TreeGrafter"/>
</dbReference>
<keyword evidence="5" id="KW-0800">Toxin</keyword>
<dbReference type="InterPro" id="IPR036770">
    <property type="entry name" value="Ankyrin_rpt-contain_sf"/>
</dbReference>
<dbReference type="GO" id="GO:0006887">
    <property type="term" value="P:exocytosis"/>
    <property type="evidence" value="ECO:0007669"/>
    <property type="project" value="UniProtKB-KW"/>
</dbReference>
<dbReference type="PANTHER" id="PTHR24135:SF28">
    <property type="entry name" value="LD13733P"/>
    <property type="match status" value="1"/>
</dbReference>
<dbReference type="Gene3D" id="3.10.20.90">
    <property type="entry name" value="Phosphatidylinositol 3-kinase Catalytic Subunit, Chain A, domain 1"/>
    <property type="match status" value="1"/>
</dbReference>
<dbReference type="Pfam" id="PF16511">
    <property type="entry name" value="FERM_f0"/>
    <property type="match status" value="1"/>
</dbReference>
<name>A0A087TF94_STEMI</name>
<evidence type="ECO:0000256" key="3">
    <source>
        <dbReference type="ARBA" id="ARBA00022537"/>
    </source>
</evidence>
<feature type="non-terminal residue" evidence="10">
    <location>
        <position position="440"/>
    </location>
</feature>
<dbReference type="CDD" id="cd17091">
    <property type="entry name" value="FERM_F0_SHANK"/>
    <property type="match status" value="1"/>
</dbReference>
<dbReference type="PROSITE" id="PS50088">
    <property type="entry name" value="ANK_REPEAT"/>
    <property type="match status" value="3"/>
</dbReference>
<evidence type="ECO:0000313" key="11">
    <source>
        <dbReference type="Proteomes" id="UP000054359"/>
    </source>
</evidence>
<dbReference type="InterPro" id="IPR051569">
    <property type="entry name" value="SHANK"/>
</dbReference>
<keyword evidence="5" id="KW-0638">Presynaptic neurotoxin</keyword>
<feature type="region of interest" description="Disordered" evidence="8">
    <location>
        <begin position="412"/>
        <end position="440"/>
    </location>
</feature>
<dbReference type="OrthoDB" id="445896at2759"/>
<comment type="subcellular location">
    <subcellularLocation>
        <location evidence="1">Target cell membrane</location>
    </subcellularLocation>
</comment>
<feature type="repeat" description="ANK" evidence="7">
    <location>
        <begin position="257"/>
        <end position="289"/>
    </location>
</feature>
<dbReference type="GO" id="GO:0035255">
    <property type="term" value="F:ionotropic glutamate receptor binding"/>
    <property type="evidence" value="ECO:0007669"/>
    <property type="project" value="TreeGrafter"/>
</dbReference>
<feature type="region of interest" description="Disordered" evidence="8">
    <location>
        <begin position="367"/>
        <end position="389"/>
    </location>
</feature>
<keyword evidence="2" id="KW-0268">Exocytosis</keyword>
<accession>A0A087TF94</accession>
<organism evidence="10 11">
    <name type="scientific">Stegodyphus mimosarum</name>
    <name type="common">African social velvet spider</name>
    <dbReference type="NCBI Taxonomy" id="407821"/>
    <lineage>
        <taxon>Eukaryota</taxon>
        <taxon>Metazoa</taxon>
        <taxon>Ecdysozoa</taxon>
        <taxon>Arthropoda</taxon>
        <taxon>Chelicerata</taxon>
        <taxon>Arachnida</taxon>
        <taxon>Araneae</taxon>
        <taxon>Araneomorphae</taxon>
        <taxon>Entelegynae</taxon>
        <taxon>Eresoidea</taxon>
        <taxon>Eresidae</taxon>
        <taxon>Stegodyphus</taxon>
    </lineage>
</organism>
<dbReference type="STRING" id="407821.A0A087TF94"/>
<keyword evidence="6" id="KW-0472">Membrane</keyword>
<reference evidence="10 11" key="1">
    <citation type="submission" date="2013-11" db="EMBL/GenBank/DDBJ databases">
        <title>Genome sequencing of Stegodyphus mimosarum.</title>
        <authorList>
            <person name="Bechsgaard J."/>
        </authorList>
    </citation>
    <scope>NUCLEOTIDE SEQUENCE [LARGE SCALE GENOMIC DNA]</scope>
</reference>
<dbReference type="GO" id="GO:0043197">
    <property type="term" value="C:dendritic spine"/>
    <property type="evidence" value="ECO:0007669"/>
    <property type="project" value="TreeGrafter"/>
</dbReference>
<evidence type="ECO:0000256" key="4">
    <source>
        <dbReference type="ARBA" id="ARBA00022699"/>
    </source>
</evidence>
<sequence>MKTLAMDPDDTLSQVESLVTLKVYIPDLLIQKNFQFQKDEYIWDIKQHIIDSLPKELKESFNYGIFCPPINGKAGKFLDEQRPLADYPFHSSVGYVELRYKRRVYKMMNVEEKQIKQLHTRANLRRMLEHVNSGQVEKITKMCARGMDPNFHCPETGETPLTFATTLKQSAKVIMALINGGALLDFRTKDGLTALHKAVERNNLEALKTLLDLGASPNYKDSKGLTPLYYTLVHASDHQLAELLLHDHAFIGTCDPQGWQEVHQACKHGLVQHLEHLLFYGADMNARNASGNTPLHVCAVNDQESCARVLLFRGADKNALNFANQNPYQVAVIAGNLNLGELIRNHNPEDVVPYREMPRYNPRRRASIAPVSTLSRTHSDPRLDLNLGMKPPSPCPSNCSLPPFSSISCISDASTGSSSTCTQPSGEDSEDTASGSVVTG</sequence>
<dbReference type="SUPFAM" id="SSF48403">
    <property type="entry name" value="Ankyrin repeat"/>
    <property type="match status" value="1"/>
</dbReference>
<keyword evidence="6" id="KW-1053">Target membrane</keyword>
<evidence type="ECO:0000259" key="9">
    <source>
        <dbReference type="Pfam" id="PF16511"/>
    </source>
</evidence>
<feature type="domain" description="Talin N-terminal F0" evidence="9">
    <location>
        <begin position="20"/>
        <end position="92"/>
    </location>
</feature>
<dbReference type="InterPro" id="IPR032425">
    <property type="entry name" value="FERM_f0"/>
</dbReference>
<dbReference type="GO" id="GO:0044218">
    <property type="term" value="C:other organism cell membrane"/>
    <property type="evidence" value="ECO:0007669"/>
    <property type="project" value="UniProtKB-KW"/>
</dbReference>
<keyword evidence="11" id="KW-1185">Reference proteome</keyword>
<dbReference type="InterPro" id="IPR002110">
    <property type="entry name" value="Ankyrin_rpt"/>
</dbReference>
<evidence type="ECO:0000256" key="6">
    <source>
        <dbReference type="ARBA" id="ARBA00023298"/>
    </source>
</evidence>
<evidence type="ECO:0000256" key="7">
    <source>
        <dbReference type="PROSITE-ProRule" id="PRU00023"/>
    </source>
</evidence>